<dbReference type="OrthoDB" id="10589087at2759"/>
<keyword evidence="3" id="KW-1185">Reference proteome</keyword>
<feature type="region of interest" description="Disordered" evidence="1">
    <location>
        <begin position="1"/>
        <end position="35"/>
    </location>
</feature>
<evidence type="ECO:0000256" key="1">
    <source>
        <dbReference type="SAM" id="MobiDB-lite"/>
    </source>
</evidence>
<dbReference type="EMBL" id="UYYB01010342">
    <property type="protein sequence ID" value="VDM68892.1"/>
    <property type="molecule type" value="Genomic_DNA"/>
</dbReference>
<dbReference type="Gene3D" id="6.10.140.1430">
    <property type="match status" value="1"/>
</dbReference>
<dbReference type="AlphaFoldDB" id="A0A3P7KNB7"/>
<feature type="compositionally biased region" description="Basic and acidic residues" evidence="1">
    <location>
        <begin position="9"/>
        <end position="26"/>
    </location>
</feature>
<proteinExistence type="predicted"/>
<name>A0A3P7KNB7_STRVU</name>
<sequence>MKKFAETTGELRDTLRKLDHESKSKSVELPSETTPIAEDEDSKNLLNTVAQKLDEAKDNVMEKVMEAKDYVNQKLEDITGG</sequence>
<gene>
    <name evidence="2" type="ORF">SVUK_LOCUS3890</name>
</gene>
<reference evidence="2 3" key="1">
    <citation type="submission" date="2018-11" db="EMBL/GenBank/DDBJ databases">
        <authorList>
            <consortium name="Pathogen Informatics"/>
        </authorList>
    </citation>
    <scope>NUCLEOTIDE SEQUENCE [LARGE SCALE GENOMIC DNA]</scope>
</reference>
<accession>A0A3P7KNB7</accession>
<evidence type="ECO:0000313" key="2">
    <source>
        <dbReference type="EMBL" id="VDM68892.1"/>
    </source>
</evidence>
<evidence type="ECO:0000313" key="3">
    <source>
        <dbReference type="Proteomes" id="UP000270094"/>
    </source>
</evidence>
<protein>
    <submittedName>
        <fullName evidence="2">Uncharacterized protein</fullName>
    </submittedName>
</protein>
<dbReference type="Proteomes" id="UP000270094">
    <property type="component" value="Unassembled WGS sequence"/>
</dbReference>
<organism evidence="2 3">
    <name type="scientific">Strongylus vulgaris</name>
    <name type="common">Blood worm</name>
    <dbReference type="NCBI Taxonomy" id="40348"/>
    <lineage>
        <taxon>Eukaryota</taxon>
        <taxon>Metazoa</taxon>
        <taxon>Ecdysozoa</taxon>
        <taxon>Nematoda</taxon>
        <taxon>Chromadorea</taxon>
        <taxon>Rhabditida</taxon>
        <taxon>Rhabditina</taxon>
        <taxon>Rhabditomorpha</taxon>
        <taxon>Strongyloidea</taxon>
        <taxon>Strongylidae</taxon>
        <taxon>Strongylus</taxon>
    </lineage>
</organism>